<evidence type="ECO:0000256" key="2">
    <source>
        <dbReference type="ARBA" id="ARBA00022679"/>
    </source>
</evidence>
<sequence length="318" mass="36449">MAEQGKLRILMFPWLAFGHLIPYLELAKLIAQKGHRVSFVSTQRNIERLPKLPPNLTHLIEFVKIQLPKVDNLPEEAEATIDLPFEMVRYLKIAFDELQPRIICLLEDSSPDWVIADFAQYWLYPEAAKRNIPCAFFSIFTATILSCTGPTSLTLQNQDDRVKPEDFIVKPKWVPFETSVSMRFFQINRQFKEAIIDGGNVSDMYRLVATIDGCDVVVMRSCYEFEPEWLQLLENIYQKPIIPVGHLPPTTTNGDSEGQNENWIEIKEWLDTKEKGSVVYVAFGSETKPNQDELIEIALGLEKVPIESNPEDSIEINC</sequence>
<keyword evidence="4" id="KW-1185">Reference proteome</keyword>
<dbReference type="Proteomes" id="UP000834106">
    <property type="component" value="Chromosome 3"/>
</dbReference>
<name>A0AAD1YVN5_9LAMI</name>
<dbReference type="Gene3D" id="3.40.50.2000">
    <property type="entry name" value="Glycogen Phosphorylase B"/>
    <property type="match status" value="2"/>
</dbReference>
<keyword evidence="1" id="KW-0328">Glycosyltransferase</keyword>
<gene>
    <name evidence="3" type="ORF">FPE_LOCUS5619</name>
</gene>
<organism evidence="3 4">
    <name type="scientific">Fraxinus pennsylvanica</name>
    <dbReference type="NCBI Taxonomy" id="56036"/>
    <lineage>
        <taxon>Eukaryota</taxon>
        <taxon>Viridiplantae</taxon>
        <taxon>Streptophyta</taxon>
        <taxon>Embryophyta</taxon>
        <taxon>Tracheophyta</taxon>
        <taxon>Spermatophyta</taxon>
        <taxon>Magnoliopsida</taxon>
        <taxon>eudicotyledons</taxon>
        <taxon>Gunneridae</taxon>
        <taxon>Pentapetalae</taxon>
        <taxon>asterids</taxon>
        <taxon>lamiids</taxon>
        <taxon>Lamiales</taxon>
        <taxon>Oleaceae</taxon>
        <taxon>Oleeae</taxon>
        <taxon>Fraxinus</taxon>
    </lineage>
</organism>
<dbReference type="InterPro" id="IPR050481">
    <property type="entry name" value="UDP-glycosyltransf_plant"/>
</dbReference>
<dbReference type="PANTHER" id="PTHR48049">
    <property type="entry name" value="GLYCOSYLTRANSFERASE"/>
    <property type="match status" value="1"/>
</dbReference>
<dbReference type="FunFam" id="3.40.50.2000:FF:000088">
    <property type="entry name" value="Glycosyltransferase"/>
    <property type="match status" value="1"/>
</dbReference>
<dbReference type="InterPro" id="IPR002213">
    <property type="entry name" value="UDP_glucos_trans"/>
</dbReference>
<dbReference type="PANTHER" id="PTHR48049:SF160">
    <property type="entry name" value="UDP-GLYCOSYLTRANSFERASE 91A1"/>
    <property type="match status" value="1"/>
</dbReference>
<evidence type="ECO:0000313" key="3">
    <source>
        <dbReference type="EMBL" id="CAI9758189.1"/>
    </source>
</evidence>
<evidence type="ECO:0000313" key="4">
    <source>
        <dbReference type="Proteomes" id="UP000834106"/>
    </source>
</evidence>
<dbReference type="SUPFAM" id="SSF53756">
    <property type="entry name" value="UDP-Glycosyltransferase/glycogen phosphorylase"/>
    <property type="match status" value="1"/>
</dbReference>
<reference evidence="3" key="1">
    <citation type="submission" date="2023-05" db="EMBL/GenBank/DDBJ databases">
        <authorList>
            <person name="Huff M."/>
        </authorList>
    </citation>
    <scope>NUCLEOTIDE SEQUENCE</scope>
</reference>
<evidence type="ECO:0000256" key="1">
    <source>
        <dbReference type="ARBA" id="ARBA00022676"/>
    </source>
</evidence>
<keyword evidence="2" id="KW-0808">Transferase</keyword>
<protein>
    <submittedName>
        <fullName evidence="3">Uncharacterized protein</fullName>
    </submittedName>
</protein>
<dbReference type="CDD" id="cd03784">
    <property type="entry name" value="GT1_Gtf-like"/>
    <property type="match status" value="1"/>
</dbReference>
<dbReference type="EMBL" id="OU503038">
    <property type="protein sequence ID" value="CAI9758189.1"/>
    <property type="molecule type" value="Genomic_DNA"/>
</dbReference>
<accession>A0AAD1YVN5</accession>
<dbReference type="AlphaFoldDB" id="A0AAD1YVN5"/>
<dbReference type="GO" id="GO:0035251">
    <property type="term" value="F:UDP-glucosyltransferase activity"/>
    <property type="evidence" value="ECO:0007669"/>
    <property type="project" value="InterPro"/>
</dbReference>
<proteinExistence type="predicted"/>